<comment type="caution">
    <text evidence="1">The sequence shown here is derived from an EMBL/GenBank/DDBJ whole genome shotgun (WGS) entry which is preliminary data.</text>
</comment>
<organism evidence="1 2">
    <name type="scientific">Lentzea atacamensis</name>
    <dbReference type="NCBI Taxonomy" id="531938"/>
    <lineage>
        <taxon>Bacteria</taxon>
        <taxon>Bacillati</taxon>
        <taxon>Actinomycetota</taxon>
        <taxon>Actinomycetes</taxon>
        <taxon>Pseudonocardiales</taxon>
        <taxon>Pseudonocardiaceae</taxon>
        <taxon>Lentzea</taxon>
    </lineage>
</organism>
<evidence type="ECO:0000313" key="2">
    <source>
        <dbReference type="Proteomes" id="UP000246005"/>
    </source>
</evidence>
<dbReference type="Proteomes" id="UP000246005">
    <property type="component" value="Unassembled WGS sequence"/>
</dbReference>
<dbReference type="RefSeq" id="WP_109641183.1">
    <property type="nucleotide sequence ID" value="NZ_QGHB01000016.1"/>
</dbReference>
<sequence length="109" mass="10726">MTVKQIAITGLLVLIVGLLLGFVPGSAEGVPCGSPWSRDTAMIDAANRGADLGSALAGRGSSSVDYRAICGDALDGRGVFGGVLAGLGVLTLLGAALVNARQTTGVDNG</sequence>
<proteinExistence type="predicted"/>
<evidence type="ECO:0000313" key="1">
    <source>
        <dbReference type="EMBL" id="PWK81711.1"/>
    </source>
</evidence>
<protein>
    <submittedName>
        <fullName evidence="1">Uncharacterized protein</fullName>
    </submittedName>
</protein>
<dbReference type="AlphaFoldDB" id="A0A316HKF8"/>
<accession>A0A316HKF8</accession>
<name>A0A316HKF8_9PSEU</name>
<dbReference type="EMBL" id="QGHB01000016">
    <property type="protein sequence ID" value="PWK81711.1"/>
    <property type="molecule type" value="Genomic_DNA"/>
</dbReference>
<reference evidence="1 2" key="1">
    <citation type="submission" date="2018-05" db="EMBL/GenBank/DDBJ databases">
        <title>Genomic Encyclopedia of Type Strains, Phase IV (KMG-IV): sequencing the most valuable type-strain genomes for metagenomic binning, comparative biology and taxonomic classification.</title>
        <authorList>
            <person name="Goeker M."/>
        </authorList>
    </citation>
    <scope>NUCLEOTIDE SEQUENCE [LARGE SCALE GENOMIC DNA]</scope>
    <source>
        <strain evidence="1 2">DSM 45480</strain>
    </source>
</reference>
<gene>
    <name evidence="1" type="ORF">C8D88_116123</name>
</gene>